<evidence type="ECO:0000313" key="2">
    <source>
        <dbReference type="Proteomes" id="UP000028826"/>
    </source>
</evidence>
<sequence>MPLDMSLTAGARVSYRVMPAADLGSSFRLWRAIRGVLSEEPEFIAVAAADPAQTVDTVRAIQTIWGIPAFAAVRADSAPLEVAPLREAGIALIGLLRAGPLTVEPRAVELPPALLTGLDALILPAREPVTLARMRGALAHRGLSLPVIAEHDAALPGEGRVHRFLPRAA</sequence>
<accession>A0A086Y5A4</accession>
<name>A0A086Y5A4_9RHOB</name>
<organism evidence="1 2">
    <name type="scientific">Haematobacter massiliensis</name>
    <dbReference type="NCBI Taxonomy" id="195105"/>
    <lineage>
        <taxon>Bacteria</taxon>
        <taxon>Pseudomonadati</taxon>
        <taxon>Pseudomonadota</taxon>
        <taxon>Alphaproteobacteria</taxon>
        <taxon>Rhodobacterales</taxon>
        <taxon>Paracoccaceae</taxon>
        <taxon>Haematobacter</taxon>
    </lineage>
</organism>
<proteinExistence type="predicted"/>
<dbReference type="EMBL" id="JGYG01000006">
    <property type="protein sequence ID" value="KFI29454.1"/>
    <property type="molecule type" value="Genomic_DNA"/>
</dbReference>
<keyword evidence="2" id="KW-1185">Reference proteome</keyword>
<dbReference type="GeneID" id="39675926"/>
<reference evidence="1 2" key="1">
    <citation type="submission" date="2014-03" db="EMBL/GenBank/DDBJ databases">
        <title>Genome of Haematobacter massiliensis CCUG 47968.</title>
        <authorList>
            <person name="Wang D."/>
            <person name="Wang G."/>
        </authorList>
    </citation>
    <scope>NUCLEOTIDE SEQUENCE [LARGE SCALE GENOMIC DNA]</scope>
    <source>
        <strain evidence="1 2">CCUG 47968</strain>
    </source>
</reference>
<dbReference type="AlphaFoldDB" id="A0A086Y5A4"/>
<dbReference type="Proteomes" id="UP000028826">
    <property type="component" value="Unassembled WGS sequence"/>
</dbReference>
<dbReference type="STRING" id="195105.CN97_17220"/>
<protein>
    <submittedName>
        <fullName evidence="1">Uncharacterized protein</fullName>
    </submittedName>
</protein>
<evidence type="ECO:0000313" key="1">
    <source>
        <dbReference type="EMBL" id="KFI29454.1"/>
    </source>
</evidence>
<comment type="caution">
    <text evidence="1">The sequence shown here is derived from an EMBL/GenBank/DDBJ whole genome shotgun (WGS) entry which is preliminary data.</text>
</comment>
<gene>
    <name evidence="1" type="ORF">CN97_17220</name>
</gene>
<dbReference type="OrthoDB" id="7875434at2"/>
<dbReference type="RefSeq" id="WP_035711029.1">
    <property type="nucleotide sequence ID" value="NZ_CAMIFG010000092.1"/>
</dbReference>